<protein>
    <recommendedName>
        <fullName evidence="5">Nuclear pore protein</fullName>
    </recommendedName>
</protein>
<dbReference type="PANTHER" id="PTHR11225">
    <property type="entry name" value="NUCLEAR PORE COMPLEX PROTEIN NUP93 NUCLEOPORIN NUP93 DEAD EYE PROTEIN"/>
    <property type="match status" value="1"/>
</dbReference>
<dbReference type="GO" id="GO:0006606">
    <property type="term" value="P:protein import into nucleus"/>
    <property type="evidence" value="ECO:0007669"/>
    <property type="project" value="TreeGrafter"/>
</dbReference>
<gene>
    <name evidence="6" type="ORF">BOX15_Mlig024319g1</name>
</gene>
<dbReference type="OrthoDB" id="1918363at2759"/>
<dbReference type="GO" id="GO:0005643">
    <property type="term" value="C:nuclear pore"/>
    <property type="evidence" value="ECO:0007669"/>
    <property type="project" value="UniProtKB-SubCell"/>
</dbReference>
<dbReference type="GO" id="GO:0017056">
    <property type="term" value="F:structural constituent of nuclear pore"/>
    <property type="evidence" value="ECO:0007669"/>
    <property type="project" value="InterPro"/>
</dbReference>
<evidence type="ECO:0000256" key="3">
    <source>
        <dbReference type="ARBA" id="ARBA00023132"/>
    </source>
</evidence>
<comment type="similarity">
    <text evidence="2 5">Belongs to the nucleoporin interacting component (NIC) family.</text>
</comment>
<dbReference type="EMBL" id="NIVC01001092">
    <property type="protein sequence ID" value="PAA72446.1"/>
    <property type="molecule type" value="Genomic_DNA"/>
</dbReference>
<keyword evidence="5" id="KW-0811">Translocation</keyword>
<dbReference type="STRING" id="282301.A0A267FFB0"/>
<dbReference type="GO" id="GO:0016973">
    <property type="term" value="P:poly(A)+ mRNA export from nucleus"/>
    <property type="evidence" value="ECO:0007669"/>
    <property type="project" value="TreeGrafter"/>
</dbReference>
<dbReference type="Proteomes" id="UP000215902">
    <property type="component" value="Unassembled WGS sequence"/>
</dbReference>
<keyword evidence="7" id="KW-1185">Reference proteome</keyword>
<keyword evidence="3 5" id="KW-0906">Nuclear pore complex</keyword>
<sequence>MTQTLEQLLEEAEGLVTQLQGDADLPQLSRTLPQLRSLGSRLAAARPPPSQDSELAAAQFLASHGVSAPQLPRQLDALSALSGYDNLEATAPTDVPAFLRNERQNALLTAVEHSRARTARDWDARSRRLQRADWEAEKAALLSCLAGASAFDLPDSLAPTRDRLTSAGGGGAALSDSILASAPGSAIAGGSGGGGGSGVLLTAVEQTYAGALESHTQAALDRGDPGPDLCAAMRHAVAGKLGDPALVDFWALIDRVGSARRGAHGSLREARAAPAFQRTAARLALEHLEASYAAFVRQAVAKEPARARLGGVPGNRALIRAFAGLPRPPAGLLEDGQVDGRPVWAVIYFHMRCGFLNDALTVAKDAAAVLGDFPAALEEYVANDRQLAAETEARLASQLRRAVDPYRRLLICLMARCDVADCHADVATSVEDFLWLRLSQIAWDGRSDRLSLGALQRQLAEEYGEAHFSAWQQPLLFFSVLFLTQQWELALAFLSRSEPLRCHAVHAALAMHDRRLLLLAESPDAPLTSRLDGGLVALNLCRLVQLYSRRLETSRPLDALNLLHCLRPGAAFRAAAAELVSASRQFDLLLGRVDPDTGVRRRGAVQRFGLDASELAAGVAEASESAGRLEEAACLFELAGRWDRTLGPLCRLLSACIAQPPAAPDRRRTLEFAAAAAARLRRAGPSEEARAPLAGTLYRLLDLSTYFTMFYEGRHSAALQLLDHLRLLPARLDAVDARVRAFEASGSDELRRCLPDLLLTCMRLLQLLHRAAVEAAARPGSGGGLSSAEPAPPAAAEMRERAQALVAFAGKLPFRLPSSVYARLTQLEVQIV</sequence>
<keyword evidence="4 5" id="KW-0539">Nucleus</keyword>
<reference evidence="6 7" key="1">
    <citation type="submission" date="2017-06" db="EMBL/GenBank/DDBJ databases">
        <title>A platform for efficient transgenesis in Macrostomum lignano, a flatworm model organism for stem cell research.</title>
        <authorList>
            <person name="Berezikov E."/>
        </authorList>
    </citation>
    <scope>NUCLEOTIDE SEQUENCE [LARGE SCALE GENOMIC DNA]</scope>
    <source>
        <strain evidence="6">DV1</strain>
        <tissue evidence="6">Whole organism</tissue>
    </source>
</reference>
<evidence type="ECO:0000256" key="2">
    <source>
        <dbReference type="ARBA" id="ARBA00010186"/>
    </source>
</evidence>
<comment type="caution">
    <text evidence="6">The sequence shown here is derived from an EMBL/GenBank/DDBJ whole genome shotgun (WGS) entry which is preliminary data.</text>
</comment>
<comment type="subcellular location">
    <subcellularLocation>
        <location evidence="1 5">Nucleus</location>
        <location evidence="1 5">Nuclear pore complex</location>
    </subcellularLocation>
</comment>
<name>A0A267FFB0_9PLAT</name>
<keyword evidence="5" id="KW-0813">Transport</keyword>
<accession>A0A267FFB0</accession>
<dbReference type="AlphaFoldDB" id="A0A267FFB0"/>
<proteinExistence type="inferred from homology"/>
<dbReference type="Pfam" id="PF04097">
    <property type="entry name" value="Nic96"/>
    <property type="match status" value="1"/>
</dbReference>
<organism evidence="6 7">
    <name type="scientific">Macrostomum lignano</name>
    <dbReference type="NCBI Taxonomy" id="282301"/>
    <lineage>
        <taxon>Eukaryota</taxon>
        <taxon>Metazoa</taxon>
        <taxon>Spiralia</taxon>
        <taxon>Lophotrochozoa</taxon>
        <taxon>Platyhelminthes</taxon>
        <taxon>Rhabditophora</taxon>
        <taxon>Macrostomorpha</taxon>
        <taxon>Macrostomida</taxon>
        <taxon>Macrostomidae</taxon>
        <taxon>Macrostomum</taxon>
    </lineage>
</organism>
<keyword evidence="5" id="KW-0472">Membrane</keyword>
<evidence type="ECO:0000313" key="7">
    <source>
        <dbReference type="Proteomes" id="UP000215902"/>
    </source>
</evidence>
<evidence type="ECO:0000313" key="6">
    <source>
        <dbReference type="EMBL" id="PAA72446.1"/>
    </source>
</evidence>
<keyword evidence="5" id="KW-0509">mRNA transport</keyword>
<evidence type="ECO:0000256" key="5">
    <source>
        <dbReference type="RuleBase" id="RU364035"/>
    </source>
</evidence>
<evidence type="ECO:0000256" key="1">
    <source>
        <dbReference type="ARBA" id="ARBA00004567"/>
    </source>
</evidence>
<dbReference type="InterPro" id="IPR007231">
    <property type="entry name" value="Nucleoporin_int_Nup93/Nic96"/>
</dbReference>
<evidence type="ECO:0000256" key="4">
    <source>
        <dbReference type="ARBA" id="ARBA00023242"/>
    </source>
</evidence>
<keyword evidence="5" id="KW-0653">Protein transport</keyword>
<dbReference type="PANTHER" id="PTHR11225:SF4">
    <property type="entry name" value="NUCLEAR PORE COMPLEX PROTEIN NUP93"/>
    <property type="match status" value="1"/>
</dbReference>